<evidence type="ECO:0000256" key="14">
    <source>
        <dbReference type="ARBA" id="ARBA00041472"/>
    </source>
</evidence>
<keyword evidence="7" id="KW-0119">Carbohydrate metabolism</keyword>
<dbReference type="SUPFAM" id="SSF51445">
    <property type="entry name" value="(Trans)glycosidases"/>
    <property type="match status" value="1"/>
</dbReference>
<keyword evidence="3" id="KW-0964">Secreted</keyword>
<feature type="domain" description="Glycoside hydrolase family 5" evidence="19">
    <location>
        <begin position="102"/>
        <end position="334"/>
    </location>
</feature>
<evidence type="ECO:0000259" key="19">
    <source>
        <dbReference type="Pfam" id="PF00150"/>
    </source>
</evidence>
<dbReference type="GO" id="GO:0009986">
    <property type="term" value="C:cell surface"/>
    <property type="evidence" value="ECO:0007669"/>
    <property type="project" value="TreeGrafter"/>
</dbReference>
<dbReference type="PANTHER" id="PTHR31297:SF39">
    <property type="entry name" value="GLUCAN ENDO-1,6-BETA-GLUCOSIDASE B"/>
    <property type="match status" value="1"/>
</dbReference>
<comment type="function">
    <text evidence="12">Beta-glucanases participate in the metabolism of beta-glucan, the main structural component of the cell wall. Acts on lutean, pustulan and 1,6-oligo-beta-D-glucosides.</text>
</comment>
<dbReference type="EMBL" id="ML993608">
    <property type="protein sequence ID" value="KAF2163593.1"/>
    <property type="molecule type" value="Genomic_DNA"/>
</dbReference>
<evidence type="ECO:0000313" key="21">
    <source>
        <dbReference type="Proteomes" id="UP000799537"/>
    </source>
</evidence>
<dbReference type="GO" id="GO:0046557">
    <property type="term" value="F:glucan endo-1,6-beta-glucosidase activity"/>
    <property type="evidence" value="ECO:0007669"/>
    <property type="project" value="UniProtKB-EC"/>
</dbReference>
<dbReference type="GO" id="GO:0071555">
    <property type="term" value="P:cell wall organization"/>
    <property type="evidence" value="ECO:0007669"/>
    <property type="project" value="UniProtKB-KW"/>
</dbReference>
<evidence type="ECO:0000256" key="6">
    <source>
        <dbReference type="ARBA" id="ARBA00023180"/>
    </source>
</evidence>
<dbReference type="GO" id="GO:0004338">
    <property type="term" value="F:glucan exo-1,3-beta-glucosidase activity"/>
    <property type="evidence" value="ECO:0007669"/>
    <property type="project" value="TreeGrafter"/>
</dbReference>
<evidence type="ECO:0000256" key="9">
    <source>
        <dbReference type="ARBA" id="ARBA00023316"/>
    </source>
</evidence>
<sequence length="438" mass="49724">MKVIFGLVFLAHSVYAWLPGIDRDLDAFNTTHVYKQLQERNFTQYFAPTLPSGVRKIRGVNFGGWLISEQWMMQDEWSNTMGCGNSASEFDCMRDHYSGDQRETGNQKFEDHWSSWITPDTVDSVNYVGLNTIRIPIGYWSYTEIVDQSSEPFADGDRMLPYLDAVVERAAQNGMYVVIDFHGAPGGQQEDIFTGQNNHPAGFFNDYNYGRAEQWLSWMTNRIHTNSAYRTVGMIEVLNEPVSMHDKNSDGSNRYPAPGEDPGLVQTYYPAALAAVRSAEDNLNIASSQRLHVQFMSQKWLSGDPRSTSAVQNDQMTSYDDHNYIGFALQSTSDQYQLIHSACTDSRLVSGEDFLITGEWSMTSGVDPNDKTFFQKLFTAQQQLYEVPGMSGWMFWTWKTQLNDPRWTYSDATSLGYIPTNAADLDNNVFQDVCSGYT</sequence>
<keyword evidence="21" id="KW-1185">Reference proteome</keyword>
<dbReference type="AlphaFoldDB" id="A0A6A6C9U4"/>
<comment type="subcellular location">
    <subcellularLocation>
        <location evidence="1">Secreted</location>
    </subcellularLocation>
</comment>
<feature type="signal peptide" evidence="18">
    <location>
        <begin position="1"/>
        <end position="16"/>
    </location>
</feature>
<evidence type="ECO:0000256" key="13">
    <source>
        <dbReference type="ARBA" id="ARBA00038935"/>
    </source>
</evidence>
<evidence type="ECO:0000256" key="18">
    <source>
        <dbReference type="SAM" id="SignalP"/>
    </source>
</evidence>
<evidence type="ECO:0000256" key="10">
    <source>
        <dbReference type="ARBA" id="ARBA00023326"/>
    </source>
</evidence>
<dbReference type="Pfam" id="PF00150">
    <property type="entry name" value="Cellulase"/>
    <property type="match status" value="1"/>
</dbReference>
<evidence type="ECO:0000256" key="5">
    <source>
        <dbReference type="ARBA" id="ARBA00022801"/>
    </source>
</evidence>
<comment type="similarity">
    <text evidence="2 17">Belongs to the glycosyl hydrolase 5 (cellulase A) family.</text>
</comment>
<evidence type="ECO:0000256" key="15">
    <source>
        <dbReference type="ARBA" id="ARBA00042025"/>
    </source>
</evidence>
<dbReference type="Proteomes" id="UP000799537">
    <property type="component" value="Unassembled WGS sequence"/>
</dbReference>
<organism evidence="20 21">
    <name type="scientific">Zasmidium cellare ATCC 36951</name>
    <dbReference type="NCBI Taxonomy" id="1080233"/>
    <lineage>
        <taxon>Eukaryota</taxon>
        <taxon>Fungi</taxon>
        <taxon>Dikarya</taxon>
        <taxon>Ascomycota</taxon>
        <taxon>Pezizomycotina</taxon>
        <taxon>Dothideomycetes</taxon>
        <taxon>Dothideomycetidae</taxon>
        <taxon>Mycosphaerellales</taxon>
        <taxon>Mycosphaerellaceae</taxon>
        <taxon>Zasmidium</taxon>
    </lineage>
</organism>
<evidence type="ECO:0000256" key="7">
    <source>
        <dbReference type="ARBA" id="ARBA00023277"/>
    </source>
</evidence>
<dbReference type="Gene3D" id="3.20.20.80">
    <property type="entry name" value="Glycosidases"/>
    <property type="match status" value="1"/>
</dbReference>
<evidence type="ECO:0000256" key="12">
    <source>
        <dbReference type="ARBA" id="ARBA00037628"/>
    </source>
</evidence>
<feature type="chain" id="PRO_5025328769" description="glucan endo-1,6-beta-glucosidase" evidence="18">
    <location>
        <begin position="17"/>
        <end position="438"/>
    </location>
</feature>
<evidence type="ECO:0000256" key="1">
    <source>
        <dbReference type="ARBA" id="ARBA00004613"/>
    </source>
</evidence>
<dbReference type="PANTHER" id="PTHR31297">
    <property type="entry name" value="GLUCAN ENDO-1,6-BETA-GLUCOSIDASE B"/>
    <property type="match status" value="1"/>
</dbReference>
<keyword evidence="5 17" id="KW-0378">Hydrolase</keyword>
<dbReference type="InterPro" id="IPR001547">
    <property type="entry name" value="Glyco_hydro_5"/>
</dbReference>
<dbReference type="EC" id="3.2.1.75" evidence="13"/>
<dbReference type="GO" id="GO:0009251">
    <property type="term" value="P:glucan catabolic process"/>
    <property type="evidence" value="ECO:0007669"/>
    <property type="project" value="TreeGrafter"/>
</dbReference>
<reference evidence="20" key="1">
    <citation type="journal article" date="2020" name="Stud. Mycol.">
        <title>101 Dothideomycetes genomes: a test case for predicting lifestyles and emergence of pathogens.</title>
        <authorList>
            <person name="Haridas S."/>
            <person name="Albert R."/>
            <person name="Binder M."/>
            <person name="Bloem J."/>
            <person name="Labutti K."/>
            <person name="Salamov A."/>
            <person name="Andreopoulos B."/>
            <person name="Baker S."/>
            <person name="Barry K."/>
            <person name="Bills G."/>
            <person name="Bluhm B."/>
            <person name="Cannon C."/>
            <person name="Castanera R."/>
            <person name="Culley D."/>
            <person name="Daum C."/>
            <person name="Ezra D."/>
            <person name="Gonzalez J."/>
            <person name="Henrissat B."/>
            <person name="Kuo A."/>
            <person name="Liang C."/>
            <person name="Lipzen A."/>
            <person name="Lutzoni F."/>
            <person name="Magnuson J."/>
            <person name="Mondo S."/>
            <person name="Nolan M."/>
            <person name="Ohm R."/>
            <person name="Pangilinan J."/>
            <person name="Park H.-J."/>
            <person name="Ramirez L."/>
            <person name="Alfaro M."/>
            <person name="Sun H."/>
            <person name="Tritt A."/>
            <person name="Yoshinaga Y."/>
            <person name="Zwiers L.-H."/>
            <person name="Turgeon B."/>
            <person name="Goodwin S."/>
            <person name="Spatafora J."/>
            <person name="Crous P."/>
            <person name="Grigoriev I."/>
        </authorList>
    </citation>
    <scope>NUCLEOTIDE SEQUENCE</scope>
    <source>
        <strain evidence="20">ATCC 36951</strain>
    </source>
</reference>
<gene>
    <name evidence="20" type="ORF">M409DRAFT_37216</name>
</gene>
<proteinExistence type="inferred from homology"/>
<accession>A0A6A6C9U4</accession>
<dbReference type="InterPro" id="IPR050386">
    <property type="entry name" value="Glycosyl_hydrolase_5"/>
</dbReference>
<keyword evidence="8 17" id="KW-0326">Glycosidase</keyword>
<evidence type="ECO:0000256" key="2">
    <source>
        <dbReference type="ARBA" id="ARBA00005641"/>
    </source>
</evidence>
<keyword evidence="4 18" id="KW-0732">Signal</keyword>
<dbReference type="GO" id="GO:0005576">
    <property type="term" value="C:extracellular region"/>
    <property type="evidence" value="ECO:0007669"/>
    <property type="project" value="UniProtKB-SubCell"/>
</dbReference>
<keyword evidence="6" id="KW-0325">Glycoprotein</keyword>
<evidence type="ECO:0000256" key="11">
    <source>
        <dbReference type="ARBA" id="ARBA00036633"/>
    </source>
</evidence>
<name>A0A6A6C9U4_ZASCE</name>
<dbReference type="OrthoDB" id="1887033at2759"/>
<evidence type="ECO:0000256" key="17">
    <source>
        <dbReference type="RuleBase" id="RU361153"/>
    </source>
</evidence>
<evidence type="ECO:0000256" key="4">
    <source>
        <dbReference type="ARBA" id="ARBA00022729"/>
    </source>
</evidence>
<evidence type="ECO:0000313" key="20">
    <source>
        <dbReference type="EMBL" id="KAF2163593.1"/>
    </source>
</evidence>
<dbReference type="InterPro" id="IPR017853">
    <property type="entry name" value="GH"/>
</dbReference>
<comment type="catalytic activity">
    <reaction evidence="11">
        <text>Random hydrolysis of (1-&gt;6)-linkages in (1-&gt;6)-beta-D-glucans.</text>
        <dbReference type="EC" id="3.2.1.75"/>
    </reaction>
</comment>
<keyword evidence="9" id="KW-0961">Cell wall biogenesis/degradation</keyword>
<dbReference type="GeneID" id="54563964"/>
<evidence type="ECO:0000256" key="8">
    <source>
        <dbReference type="ARBA" id="ARBA00023295"/>
    </source>
</evidence>
<dbReference type="RefSeq" id="XP_033664482.1">
    <property type="nucleotide sequence ID" value="XM_033810692.1"/>
</dbReference>
<evidence type="ECO:0000256" key="3">
    <source>
        <dbReference type="ARBA" id="ARBA00022525"/>
    </source>
</evidence>
<evidence type="ECO:0000256" key="16">
    <source>
        <dbReference type="ARBA" id="ARBA00043257"/>
    </source>
</evidence>
<keyword evidence="10" id="KW-0624">Polysaccharide degradation</keyword>
<protein>
    <recommendedName>
        <fullName evidence="13">glucan endo-1,6-beta-glucosidase</fullName>
        <ecNumber evidence="13">3.2.1.75</ecNumber>
    </recommendedName>
    <alternativeName>
        <fullName evidence="15">Beta-1,6-glucanase B</fullName>
    </alternativeName>
    <alternativeName>
        <fullName evidence="14">Endo-1,6-beta-D-glucanase B</fullName>
    </alternativeName>
    <alternativeName>
        <fullName evidence="16">Endo-1,6-beta-glucanase B</fullName>
    </alternativeName>
</protein>